<dbReference type="PANTHER" id="PTHR43476:SF5">
    <property type="entry name" value="FAD-DEPENDENT MONOOXYGENASE"/>
    <property type="match status" value="1"/>
</dbReference>
<evidence type="ECO:0000256" key="1">
    <source>
        <dbReference type="ARBA" id="ARBA00023002"/>
    </source>
</evidence>
<feature type="domain" description="FAD-binding" evidence="2">
    <location>
        <begin position="4"/>
        <end position="344"/>
    </location>
</feature>
<dbReference type="PRINTS" id="PR00420">
    <property type="entry name" value="RNGMNOXGNASE"/>
</dbReference>
<protein>
    <submittedName>
        <fullName evidence="3">2-polyprenyl-6-methoxyphenol hydroxylase</fullName>
    </submittedName>
</protein>
<dbReference type="InterPro" id="IPR050631">
    <property type="entry name" value="PheA/TfdB_FAD_monoxygenase"/>
</dbReference>
<dbReference type="Gene3D" id="3.50.50.60">
    <property type="entry name" value="FAD/NAD(P)-binding domain"/>
    <property type="match status" value="1"/>
</dbReference>
<dbReference type="InterPro" id="IPR002938">
    <property type="entry name" value="FAD-bd"/>
</dbReference>
<dbReference type="GO" id="GO:0071949">
    <property type="term" value="F:FAD binding"/>
    <property type="evidence" value="ECO:0007669"/>
    <property type="project" value="InterPro"/>
</dbReference>
<dbReference type="NCBIfam" id="NF004833">
    <property type="entry name" value="PRK06185.1-1"/>
    <property type="match status" value="1"/>
</dbReference>
<organism evidence="3 4">
    <name type="scientific">Goodfellowiella coeruleoviolacea</name>
    <dbReference type="NCBI Taxonomy" id="334858"/>
    <lineage>
        <taxon>Bacteria</taxon>
        <taxon>Bacillati</taxon>
        <taxon>Actinomycetota</taxon>
        <taxon>Actinomycetes</taxon>
        <taxon>Pseudonocardiales</taxon>
        <taxon>Pseudonocardiaceae</taxon>
        <taxon>Goodfellowiella</taxon>
    </lineage>
</organism>
<proteinExistence type="predicted"/>
<accession>A0AAE3GKQ8</accession>
<dbReference type="AlphaFoldDB" id="A0AAE3GKQ8"/>
<dbReference type="EMBL" id="JAMTCK010000022">
    <property type="protein sequence ID" value="MCP2169945.1"/>
    <property type="molecule type" value="Genomic_DNA"/>
</dbReference>
<dbReference type="NCBIfam" id="NF004834">
    <property type="entry name" value="PRK06185.1-3"/>
    <property type="match status" value="1"/>
</dbReference>
<name>A0AAE3GKQ8_9PSEU</name>
<dbReference type="Pfam" id="PF01494">
    <property type="entry name" value="FAD_binding_3"/>
    <property type="match status" value="1"/>
</dbReference>
<gene>
    <name evidence="3" type="ORF">LX83_006831</name>
</gene>
<dbReference type="Proteomes" id="UP001206128">
    <property type="component" value="Unassembled WGS sequence"/>
</dbReference>
<keyword evidence="4" id="KW-1185">Reference proteome</keyword>
<comment type="caution">
    <text evidence="3">The sequence shown here is derived from an EMBL/GenBank/DDBJ whole genome shotgun (WGS) entry which is preliminary data.</text>
</comment>
<dbReference type="RefSeq" id="WP_253779520.1">
    <property type="nucleotide sequence ID" value="NZ_JAMTCK010000022.1"/>
</dbReference>
<dbReference type="InterPro" id="IPR036188">
    <property type="entry name" value="FAD/NAD-bd_sf"/>
</dbReference>
<dbReference type="SUPFAM" id="SSF51905">
    <property type="entry name" value="FAD/NAD(P)-binding domain"/>
    <property type="match status" value="1"/>
</dbReference>
<keyword evidence="1" id="KW-0560">Oxidoreductase</keyword>
<evidence type="ECO:0000313" key="4">
    <source>
        <dbReference type="Proteomes" id="UP001206128"/>
    </source>
</evidence>
<evidence type="ECO:0000313" key="3">
    <source>
        <dbReference type="EMBL" id="MCP2169945.1"/>
    </source>
</evidence>
<dbReference type="GO" id="GO:0016491">
    <property type="term" value="F:oxidoreductase activity"/>
    <property type="evidence" value="ECO:0007669"/>
    <property type="project" value="UniProtKB-KW"/>
</dbReference>
<evidence type="ECO:0000259" key="2">
    <source>
        <dbReference type="Pfam" id="PF01494"/>
    </source>
</evidence>
<reference evidence="3" key="1">
    <citation type="submission" date="2022-06" db="EMBL/GenBank/DDBJ databases">
        <title>Genomic Encyclopedia of Archaeal and Bacterial Type Strains, Phase II (KMG-II): from individual species to whole genera.</title>
        <authorList>
            <person name="Goeker M."/>
        </authorList>
    </citation>
    <scope>NUCLEOTIDE SEQUENCE</scope>
    <source>
        <strain evidence="3">DSM 43935</strain>
    </source>
</reference>
<sequence length="413" mass="44830">MPHTTCCVVGGGPAGMMLGLLLARAGVEVTVLEKHADFLRDFRGDTVHSSTLDLLDELGLGEAFSQLPHRLVDKLQVPVGPGVNVGADVSRLRGPHKHIAFVPQWDFLDLLAEAGKQEPTFTLRMNTEVTGLTTRDGRVTGVHYRTADGETGELGADLVVACDGRGSSLPDSAGLRERSWPVPMDVWWFRLPRNEGEPVGASGRIGNGRMAVYIDRGDYFQIAFLIPKGSDARWRAAGLDAFRANFAALMPWLADRLDTVTSLDDVKLLDVKLNRRARWFAPGLLCIGDAAHAMSPIGGVGINLAVQDAVAAARILAGPLRRHAVSWRDLARVQARRWLPTAVTQALQRLIHAKGVTPALRGQLEVSEERSPRPLKLMARFPALQVVPAFLIARGILPEHAPVFARRPGNPAS</sequence>
<dbReference type="PANTHER" id="PTHR43476">
    <property type="entry name" value="3-(3-HYDROXY-PHENYL)PROPIONATE/3-HYDROXYCINNAMIC ACID HYDROXYLASE"/>
    <property type="match status" value="1"/>
</dbReference>